<dbReference type="PROSITE" id="PS50862">
    <property type="entry name" value="AA_TRNA_LIGASE_II"/>
    <property type="match status" value="1"/>
</dbReference>
<dbReference type="CDD" id="cd04318">
    <property type="entry name" value="EcAsnRS_like_N"/>
    <property type="match status" value="1"/>
</dbReference>
<protein>
    <recommendedName>
        <fullName evidence="2">asparagine--tRNA ligase</fullName>
        <ecNumber evidence="2">6.1.1.22</ecNumber>
    </recommendedName>
</protein>
<feature type="domain" description="WHEP-TRS" evidence="9">
    <location>
        <begin position="329"/>
        <end position="385"/>
    </location>
</feature>
<dbReference type="Pfam" id="PF01336">
    <property type="entry name" value="tRNA_anti-codon"/>
    <property type="match status" value="1"/>
</dbReference>
<organism evidence="10 11">
    <name type="scientific">Brassica oleracea var. oleracea</name>
    <dbReference type="NCBI Taxonomy" id="109376"/>
    <lineage>
        <taxon>Eukaryota</taxon>
        <taxon>Viridiplantae</taxon>
        <taxon>Streptophyta</taxon>
        <taxon>Embryophyta</taxon>
        <taxon>Tracheophyta</taxon>
        <taxon>Spermatophyta</taxon>
        <taxon>Magnoliopsida</taxon>
        <taxon>eudicotyledons</taxon>
        <taxon>Gunneridae</taxon>
        <taxon>Pentapetalae</taxon>
        <taxon>rosids</taxon>
        <taxon>malvids</taxon>
        <taxon>Brassicales</taxon>
        <taxon>Brassicaceae</taxon>
        <taxon>Brassiceae</taxon>
        <taxon>Brassica</taxon>
    </lineage>
</organism>
<evidence type="ECO:0000256" key="1">
    <source>
        <dbReference type="ARBA" id="ARBA00008226"/>
    </source>
</evidence>
<dbReference type="HOGENOM" id="CLU_004553_2_0_1"/>
<dbReference type="EC" id="6.1.1.22" evidence="2"/>
<dbReference type="SUPFAM" id="SSF55681">
    <property type="entry name" value="Class II aaRS and biotin synthetases"/>
    <property type="match status" value="1"/>
</dbReference>
<evidence type="ECO:0000256" key="6">
    <source>
        <dbReference type="ARBA" id="ARBA00022917"/>
    </source>
</evidence>
<sequence>MWDLVCYLAFNVGLGLTSLILPLKPRTTHFVSFPLANHLGALSHLRHSTPLVARSSSSSANLQVMFDASVPATIDNGCLKIPLQGKGTKYKIKLSVETLTDDEEIPPPSDKLAAVSLLQEGAFSSPTVEKQRFTRHVPVKSILCRPDGGAGLAGQKVLIFGWVRTARLQGKGSFAFLEVNDGSCPAYLQVIVDASLSDDLSKLIAKGTCVVVDGCLKLPPQGTKQKIELKVEEVVSVGTVDQVTYPFPKNKPSPEHLRKLLQLQESETRLPFATHSFFQSQSFLYVNTPIITTSDCEGAGEMFQVTTLISATEKLERELMENPPPTEADVEAARVVVKERGEAVAELKSAKASEQDITASLAELANAKLSLSRTVERSRLKPGLRLQLESYACALGSVYTFGPTFRAENSHTSRHLAEFWIVEPELALADLKEDMDCAEAYVRYMCTWLLDNCYDDLEVMAKNVDDGCIDRLKLVASTPFVRVTYTDAIELLKEAVAQGETFENQVEWGIDLASEHERYLTEVVFQKPVIVYNYPKGIKAFYMRVNDDGKTVAAMDVLVPKNSLVGAKEKNGMNRLEEIGLPVEPYEWYLDLRRHGTVKHSGFGLGLERMVLFATRMDNIRDVIPFPRYPGRADL</sequence>
<comment type="similarity">
    <text evidence="1">Belongs to the class-II aminoacyl-tRNA synthetase family.</text>
</comment>
<dbReference type="PROSITE" id="PS51185">
    <property type="entry name" value="WHEP_TRS_2"/>
    <property type="match status" value="1"/>
</dbReference>
<dbReference type="GO" id="GO:0005739">
    <property type="term" value="C:mitochondrion"/>
    <property type="evidence" value="ECO:0007669"/>
    <property type="project" value="TreeGrafter"/>
</dbReference>
<dbReference type="Gramene" id="Bo9g130910.1">
    <property type="protein sequence ID" value="Bo9g130910.1"/>
    <property type="gene ID" value="Bo9g130910"/>
</dbReference>
<dbReference type="OMA" id="SCPAYLQ"/>
<evidence type="ECO:0000259" key="9">
    <source>
        <dbReference type="PROSITE" id="PS51185"/>
    </source>
</evidence>
<evidence type="ECO:0000256" key="2">
    <source>
        <dbReference type="ARBA" id="ARBA00012816"/>
    </source>
</evidence>
<dbReference type="GO" id="GO:0003676">
    <property type="term" value="F:nucleic acid binding"/>
    <property type="evidence" value="ECO:0007669"/>
    <property type="project" value="InterPro"/>
</dbReference>
<dbReference type="Proteomes" id="UP000032141">
    <property type="component" value="Chromosome C9"/>
</dbReference>
<dbReference type="InterPro" id="IPR004522">
    <property type="entry name" value="Asn-tRNA-ligase"/>
</dbReference>
<dbReference type="GO" id="GO:0004816">
    <property type="term" value="F:asparagine-tRNA ligase activity"/>
    <property type="evidence" value="ECO:0007669"/>
    <property type="project" value="UniProtKB-EC"/>
</dbReference>
<dbReference type="InterPro" id="IPR000738">
    <property type="entry name" value="WHEP-TRS_dom"/>
</dbReference>
<proteinExistence type="inferred from homology"/>
<dbReference type="eggNOG" id="KOG0554">
    <property type="taxonomic scope" value="Eukaryota"/>
</dbReference>
<evidence type="ECO:0000256" key="7">
    <source>
        <dbReference type="ARBA" id="ARBA00023146"/>
    </source>
</evidence>
<dbReference type="PANTHER" id="PTHR22594:SF49">
    <property type="entry name" value="WHEP-TRS DOMAIN-CONTAINING PROTEIN"/>
    <property type="match status" value="1"/>
</dbReference>
<keyword evidence="4" id="KW-0547">Nucleotide-binding</keyword>
<name>A0A0D3EC19_BRAOL</name>
<keyword evidence="6" id="KW-0648">Protein biosynthesis</keyword>
<dbReference type="InterPro" id="IPR012340">
    <property type="entry name" value="NA-bd_OB-fold"/>
</dbReference>
<dbReference type="Gene3D" id="3.30.930.10">
    <property type="entry name" value="Bira Bifunctional Protein, Domain 2"/>
    <property type="match status" value="1"/>
</dbReference>
<dbReference type="STRING" id="109376.A0A0D3EC19"/>
<dbReference type="AlphaFoldDB" id="A0A0D3EC19"/>
<dbReference type="NCBIfam" id="TIGR00457">
    <property type="entry name" value="asnS"/>
    <property type="match status" value="1"/>
</dbReference>
<dbReference type="SUPFAM" id="SSF50249">
    <property type="entry name" value="Nucleic acid-binding proteins"/>
    <property type="match status" value="1"/>
</dbReference>
<evidence type="ECO:0000256" key="3">
    <source>
        <dbReference type="ARBA" id="ARBA00022598"/>
    </source>
</evidence>
<dbReference type="GO" id="GO:0006421">
    <property type="term" value="P:asparaginyl-tRNA aminoacylation"/>
    <property type="evidence" value="ECO:0007669"/>
    <property type="project" value="InterPro"/>
</dbReference>
<evidence type="ECO:0000256" key="4">
    <source>
        <dbReference type="ARBA" id="ARBA00022741"/>
    </source>
</evidence>
<dbReference type="Pfam" id="PF00152">
    <property type="entry name" value="tRNA-synt_2"/>
    <property type="match status" value="1"/>
</dbReference>
<dbReference type="InterPro" id="IPR006195">
    <property type="entry name" value="aa-tRNA-synth_II"/>
</dbReference>
<dbReference type="EnsemblPlants" id="Bo9g130910.1">
    <property type="protein sequence ID" value="Bo9g130910.1"/>
    <property type="gene ID" value="Bo9g130910"/>
</dbReference>
<reference evidence="10 11" key="1">
    <citation type="journal article" date="2014" name="Genome Biol.">
        <title>Transcriptome and methylome profiling reveals relics of genome dominance in the mesopolyploid Brassica oleracea.</title>
        <authorList>
            <person name="Parkin I.A."/>
            <person name="Koh C."/>
            <person name="Tang H."/>
            <person name="Robinson S.J."/>
            <person name="Kagale S."/>
            <person name="Clarke W.E."/>
            <person name="Town C.D."/>
            <person name="Nixon J."/>
            <person name="Krishnakumar V."/>
            <person name="Bidwell S.L."/>
            <person name="Denoeud F."/>
            <person name="Belcram H."/>
            <person name="Links M.G."/>
            <person name="Just J."/>
            <person name="Clarke C."/>
            <person name="Bender T."/>
            <person name="Huebert T."/>
            <person name="Mason A.S."/>
            <person name="Pires J.C."/>
            <person name="Barker G."/>
            <person name="Moore J."/>
            <person name="Walley P.G."/>
            <person name="Manoli S."/>
            <person name="Batley J."/>
            <person name="Edwards D."/>
            <person name="Nelson M.N."/>
            <person name="Wang X."/>
            <person name="Paterson A.H."/>
            <person name="King G."/>
            <person name="Bancroft I."/>
            <person name="Chalhoub B."/>
            <person name="Sharpe A.G."/>
        </authorList>
    </citation>
    <scope>NUCLEOTIDE SEQUENCE</scope>
    <source>
        <strain evidence="10 11">cv. TO1000</strain>
    </source>
</reference>
<dbReference type="InterPro" id="IPR045864">
    <property type="entry name" value="aa-tRNA-synth_II/BPL/LPL"/>
</dbReference>
<dbReference type="NCBIfam" id="NF003037">
    <property type="entry name" value="PRK03932.1"/>
    <property type="match status" value="1"/>
</dbReference>
<feature type="domain" description="Aminoacyl-transfer RNA synthetases class-II family profile" evidence="8">
    <location>
        <begin position="398"/>
        <end position="625"/>
    </location>
</feature>
<keyword evidence="5" id="KW-0067">ATP-binding</keyword>
<evidence type="ECO:0000313" key="11">
    <source>
        <dbReference type="Proteomes" id="UP000032141"/>
    </source>
</evidence>
<evidence type="ECO:0000313" key="10">
    <source>
        <dbReference type="EnsemblPlants" id="Bo9g130910.1"/>
    </source>
</evidence>
<dbReference type="PANTHER" id="PTHR22594">
    <property type="entry name" value="ASPARTYL/LYSYL-TRNA SYNTHETASE"/>
    <property type="match status" value="1"/>
</dbReference>
<keyword evidence="7" id="KW-0030">Aminoacyl-tRNA synthetase</keyword>
<keyword evidence="11" id="KW-1185">Reference proteome</keyword>
<dbReference type="InterPro" id="IPR004365">
    <property type="entry name" value="NA-bd_OB_tRNA"/>
</dbReference>
<accession>A0A0D3EC19</accession>
<keyword evidence="3" id="KW-0436">Ligase</keyword>
<evidence type="ECO:0000256" key="5">
    <source>
        <dbReference type="ARBA" id="ARBA00022840"/>
    </source>
</evidence>
<dbReference type="InterPro" id="IPR004364">
    <property type="entry name" value="Aa-tRNA-synt_II"/>
</dbReference>
<dbReference type="Gene3D" id="2.40.50.140">
    <property type="entry name" value="Nucleic acid-binding proteins"/>
    <property type="match status" value="1"/>
</dbReference>
<dbReference type="GO" id="GO:0005524">
    <property type="term" value="F:ATP binding"/>
    <property type="evidence" value="ECO:0007669"/>
    <property type="project" value="UniProtKB-KW"/>
</dbReference>
<evidence type="ECO:0000259" key="8">
    <source>
        <dbReference type="PROSITE" id="PS50862"/>
    </source>
</evidence>
<reference evidence="10" key="2">
    <citation type="submission" date="2015-03" db="UniProtKB">
        <authorList>
            <consortium name="EnsemblPlants"/>
        </authorList>
    </citation>
    <scope>IDENTIFICATION</scope>
</reference>